<dbReference type="InterPro" id="IPR004154">
    <property type="entry name" value="Anticodon-bd"/>
</dbReference>
<dbReference type="GO" id="GO:0004827">
    <property type="term" value="F:proline-tRNA ligase activity"/>
    <property type="evidence" value="ECO:0007669"/>
    <property type="project" value="UniProtKB-EC"/>
</dbReference>
<evidence type="ECO:0000256" key="1">
    <source>
        <dbReference type="ARBA" id="ARBA00008226"/>
    </source>
</evidence>
<keyword evidence="7 12" id="KW-0030">Aminoacyl-tRNA synthetase</keyword>
<dbReference type="GO" id="GO:0005739">
    <property type="term" value="C:mitochondrion"/>
    <property type="evidence" value="ECO:0007669"/>
    <property type="project" value="TreeGrafter"/>
</dbReference>
<accession>A0A0G2GQ82</accession>
<evidence type="ECO:0000259" key="11">
    <source>
        <dbReference type="PROSITE" id="PS50862"/>
    </source>
</evidence>
<keyword evidence="13" id="KW-1185">Reference proteome</keyword>
<sequence length="530" mass="59514">MRSVGASKVALSSISSQNLWKQTGRLDNGSEFFRFEDRKGSGFLLSPTHEEEITQLVADEVHSYRDLPIRAYQIGRKYRDELRPRGGLLRGREFIMKDLYTFDVNEPRAIETYNQVRNAYNNFFDELKVPYLVANADSGAMGGDLSHEYHFPNHSGEDEVISCDTCDLVRNEELVDMPETIVVSYNIEPTSAETDQTSLQKLNLNTWFGVSKDELGLVEIVVPETYEVNHYAVKALVSDLDSSGARVWKVNQPDDSPEYSSTLKDAGHQDKENTSNPYRLVIFDHRISQSDRQAFLANVKSDYPPLSSKYDLRTIEPAPSSSTPLRLTKFVDGDTCPKCHTGKLKVQKAIEVGHTFHLGTRYSDPLNALIAAPSSETDNSSEKQPLVPIQMGCHGIGISRLISALASCLLDSTGLNWPRVIAPFEVIIIPGKDHEESAINVYDQLLQSGLRHPSAHTSDDYIDAVLDDRSDKRFSWKLKDADLVGYPIVVLLGRDFDKGMVEVQCRRLGVKENVQVENLREFVLALLKEL</sequence>
<dbReference type="Gene3D" id="3.30.930.10">
    <property type="entry name" value="Bira Bifunctional Protein, Domain 2"/>
    <property type="match status" value="2"/>
</dbReference>
<evidence type="ECO:0000256" key="9">
    <source>
        <dbReference type="ARBA" id="ARBA00047671"/>
    </source>
</evidence>
<dbReference type="AlphaFoldDB" id="A0A0G2GQ82"/>
<evidence type="ECO:0000256" key="3">
    <source>
        <dbReference type="ARBA" id="ARBA00022598"/>
    </source>
</evidence>
<dbReference type="OrthoDB" id="10267474at2759"/>
<gene>
    <name evidence="12" type="ORF">UCRPC4_g01792</name>
</gene>
<dbReference type="Pfam" id="PF00587">
    <property type="entry name" value="tRNA-synt_2b"/>
    <property type="match status" value="1"/>
</dbReference>
<dbReference type="PANTHER" id="PTHR42753">
    <property type="entry name" value="MITOCHONDRIAL RIBOSOME PROTEIN L39/PROLYL-TRNA LIGASE FAMILY MEMBER"/>
    <property type="match status" value="1"/>
</dbReference>
<reference evidence="12 13" key="2">
    <citation type="submission" date="2015-05" db="EMBL/GenBank/DDBJ databases">
        <authorList>
            <person name="Morales-Cruz A."/>
            <person name="Amrine K.C."/>
            <person name="Cantu D."/>
        </authorList>
    </citation>
    <scope>NUCLEOTIDE SEQUENCE [LARGE SCALE GENOMIC DNA]</scope>
    <source>
        <strain evidence="12">UCRPC4</strain>
    </source>
</reference>
<evidence type="ECO:0000256" key="5">
    <source>
        <dbReference type="ARBA" id="ARBA00022840"/>
    </source>
</evidence>
<comment type="catalytic activity">
    <reaction evidence="9">
        <text>tRNA(Pro) + L-proline + ATP = L-prolyl-tRNA(Pro) + AMP + diphosphate</text>
        <dbReference type="Rhea" id="RHEA:14305"/>
        <dbReference type="Rhea" id="RHEA-COMP:9700"/>
        <dbReference type="Rhea" id="RHEA-COMP:9702"/>
        <dbReference type="ChEBI" id="CHEBI:30616"/>
        <dbReference type="ChEBI" id="CHEBI:33019"/>
        <dbReference type="ChEBI" id="CHEBI:60039"/>
        <dbReference type="ChEBI" id="CHEBI:78442"/>
        <dbReference type="ChEBI" id="CHEBI:78532"/>
        <dbReference type="ChEBI" id="CHEBI:456215"/>
        <dbReference type="EC" id="6.1.1.15"/>
    </reaction>
</comment>
<evidence type="ECO:0000256" key="6">
    <source>
        <dbReference type="ARBA" id="ARBA00022917"/>
    </source>
</evidence>
<evidence type="ECO:0000313" key="13">
    <source>
        <dbReference type="Proteomes" id="UP000053317"/>
    </source>
</evidence>
<comment type="caution">
    <text evidence="12">The sequence shown here is derived from an EMBL/GenBank/DDBJ whole genome shotgun (WGS) entry which is preliminary data.</text>
</comment>
<proteinExistence type="inferred from homology"/>
<dbReference type="InterPro" id="IPR036621">
    <property type="entry name" value="Anticodon-bd_dom_sf"/>
</dbReference>
<keyword evidence="6" id="KW-0648">Protein biosynthesis</keyword>
<dbReference type="Proteomes" id="UP000053317">
    <property type="component" value="Unassembled WGS sequence"/>
</dbReference>
<dbReference type="SUPFAM" id="SSF55681">
    <property type="entry name" value="Class II aaRS and biotin synthetases"/>
    <property type="match status" value="1"/>
</dbReference>
<reference evidence="12 13" key="1">
    <citation type="submission" date="2015-05" db="EMBL/GenBank/DDBJ databases">
        <title>Distinctive expansion of gene families associated with plant cell wall degradation and secondary metabolism in the genomes of grapevine trunk pathogens.</title>
        <authorList>
            <person name="Lawrence D.P."/>
            <person name="Travadon R."/>
            <person name="Rolshausen P.E."/>
            <person name="Baumgartner K."/>
        </authorList>
    </citation>
    <scope>NUCLEOTIDE SEQUENCE [LARGE SCALE GENOMIC DNA]</scope>
    <source>
        <strain evidence="12">UCRPC4</strain>
    </source>
</reference>
<dbReference type="EMBL" id="LCWF01000041">
    <property type="protein sequence ID" value="KKY25528.1"/>
    <property type="molecule type" value="Genomic_DNA"/>
</dbReference>
<evidence type="ECO:0000256" key="2">
    <source>
        <dbReference type="ARBA" id="ARBA00012831"/>
    </source>
</evidence>
<dbReference type="PANTHER" id="PTHR42753:SF2">
    <property type="entry name" value="PROLINE--TRNA LIGASE"/>
    <property type="match status" value="1"/>
</dbReference>
<dbReference type="InterPro" id="IPR002316">
    <property type="entry name" value="Pro-tRNA-ligase_IIa"/>
</dbReference>
<dbReference type="Gene3D" id="3.40.50.800">
    <property type="entry name" value="Anticodon-binding domain"/>
    <property type="match status" value="1"/>
</dbReference>
<dbReference type="SUPFAM" id="SSF52954">
    <property type="entry name" value="Class II aaRS ABD-related"/>
    <property type="match status" value="1"/>
</dbReference>
<organism evidence="12 13">
    <name type="scientific">Phaeomoniella chlamydospora</name>
    <name type="common">Phaeoacremonium chlamydosporum</name>
    <dbReference type="NCBI Taxonomy" id="158046"/>
    <lineage>
        <taxon>Eukaryota</taxon>
        <taxon>Fungi</taxon>
        <taxon>Dikarya</taxon>
        <taxon>Ascomycota</taxon>
        <taxon>Pezizomycotina</taxon>
        <taxon>Eurotiomycetes</taxon>
        <taxon>Chaetothyriomycetidae</taxon>
        <taxon>Phaeomoniellales</taxon>
        <taxon>Phaeomoniellaceae</taxon>
        <taxon>Phaeomoniella</taxon>
    </lineage>
</organism>
<evidence type="ECO:0000313" key="12">
    <source>
        <dbReference type="EMBL" id="KKY25528.1"/>
    </source>
</evidence>
<dbReference type="PROSITE" id="PS50862">
    <property type="entry name" value="AA_TRNA_LIGASE_II"/>
    <property type="match status" value="1"/>
</dbReference>
<name>A0A0G2GQ82_PHACM</name>
<evidence type="ECO:0000256" key="4">
    <source>
        <dbReference type="ARBA" id="ARBA00022741"/>
    </source>
</evidence>
<evidence type="ECO:0000256" key="8">
    <source>
        <dbReference type="ARBA" id="ARBA00029731"/>
    </source>
</evidence>
<feature type="domain" description="Aminoacyl-transfer RNA synthetases class-II family profile" evidence="11">
    <location>
        <begin position="1"/>
        <end position="423"/>
    </location>
</feature>
<dbReference type="InterPro" id="IPR006195">
    <property type="entry name" value="aa-tRNA-synth_II"/>
</dbReference>
<protein>
    <recommendedName>
        <fullName evidence="2">proline--tRNA ligase</fullName>
        <ecNumber evidence="2">6.1.1.15</ecNumber>
    </recommendedName>
    <alternativeName>
        <fullName evidence="8">Prolyl-tRNA synthetase</fullName>
    </alternativeName>
</protein>
<dbReference type="EC" id="6.1.1.15" evidence="2"/>
<evidence type="ECO:0000256" key="10">
    <source>
        <dbReference type="SAM" id="MobiDB-lite"/>
    </source>
</evidence>
<dbReference type="InterPro" id="IPR004500">
    <property type="entry name" value="Pro-tRNA-synth_IIa_bac-type"/>
</dbReference>
<dbReference type="GO" id="GO:0006433">
    <property type="term" value="P:prolyl-tRNA aminoacylation"/>
    <property type="evidence" value="ECO:0007669"/>
    <property type="project" value="InterPro"/>
</dbReference>
<dbReference type="GO" id="GO:0005524">
    <property type="term" value="F:ATP binding"/>
    <property type="evidence" value="ECO:0007669"/>
    <property type="project" value="UniProtKB-KW"/>
</dbReference>
<keyword evidence="5" id="KW-0067">ATP-binding</keyword>
<dbReference type="NCBIfam" id="TIGR00409">
    <property type="entry name" value="proS_fam_II"/>
    <property type="match status" value="1"/>
</dbReference>
<dbReference type="Pfam" id="PF03129">
    <property type="entry name" value="HGTP_anticodon"/>
    <property type="match status" value="1"/>
</dbReference>
<comment type="similarity">
    <text evidence="1">Belongs to the class-II aminoacyl-tRNA synthetase family.</text>
</comment>
<dbReference type="InterPro" id="IPR002314">
    <property type="entry name" value="aa-tRNA-synt_IIb"/>
</dbReference>
<dbReference type="PRINTS" id="PR01046">
    <property type="entry name" value="TRNASYNTHPRO"/>
</dbReference>
<evidence type="ECO:0000256" key="7">
    <source>
        <dbReference type="ARBA" id="ARBA00023146"/>
    </source>
</evidence>
<keyword evidence="3" id="KW-0436">Ligase</keyword>
<dbReference type="InterPro" id="IPR050062">
    <property type="entry name" value="Pro-tRNA_synthetase"/>
</dbReference>
<feature type="region of interest" description="Disordered" evidence="10">
    <location>
        <begin position="248"/>
        <end position="273"/>
    </location>
</feature>
<dbReference type="InterPro" id="IPR045864">
    <property type="entry name" value="aa-tRNA-synth_II/BPL/LPL"/>
</dbReference>
<keyword evidence="4" id="KW-0547">Nucleotide-binding</keyword>